<protein>
    <submittedName>
        <fullName evidence="1">Uncharacterized protein</fullName>
    </submittedName>
</protein>
<name>W6ZYM4_9APIC</name>
<proteinExistence type="predicted"/>
<dbReference type="Proteomes" id="UP000030640">
    <property type="component" value="Unassembled WGS sequence"/>
</dbReference>
<gene>
    <name evidence="1" type="ORF">C922_05167</name>
</gene>
<reference evidence="1 2" key="1">
    <citation type="submission" date="2013-02" db="EMBL/GenBank/DDBJ databases">
        <title>The Genome Sequence of Plasmodium inui San Antonio 1.</title>
        <authorList>
            <consortium name="The Broad Institute Genome Sequencing Platform"/>
            <consortium name="The Broad Institute Genome Sequencing Center for Infectious Disease"/>
            <person name="Neafsey D."/>
            <person name="Cheeseman I."/>
            <person name="Volkman S."/>
            <person name="Adams J."/>
            <person name="Walker B."/>
            <person name="Young S.K."/>
            <person name="Zeng Q."/>
            <person name="Gargeya S."/>
            <person name="Fitzgerald M."/>
            <person name="Haas B."/>
            <person name="Abouelleil A."/>
            <person name="Alvarado L."/>
            <person name="Arachchi H.M."/>
            <person name="Berlin A.M."/>
            <person name="Chapman S.B."/>
            <person name="Dewar J."/>
            <person name="Goldberg J."/>
            <person name="Griggs A."/>
            <person name="Gujja S."/>
            <person name="Hansen M."/>
            <person name="Howarth C."/>
            <person name="Imamovic A."/>
            <person name="Larimer J."/>
            <person name="McCowan C."/>
            <person name="Murphy C."/>
            <person name="Neiman D."/>
            <person name="Pearson M."/>
            <person name="Priest M."/>
            <person name="Roberts A."/>
            <person name="Saif S."/>
            <person name="Shea T."/>
            <person name="Sisk P."/>
            <person name="Sykes S."/>
            <person name="Wortman J."/>
            <person name="Nusbaum C."/>
            <person name="Birren B."/>
        </authorList>
    </citation>
    <scope>NUCLEOTIDE SEQUENCE [LARGE SCALE GENOMIC DNA]</scope>
    <source>
        <strain evidence="1 2">San Antonio 1</strain>
    </source>
</reference>
<dbReference type="EMBL" id="KI965501">
    <property type="protein sequence ID" value="EUD64453.1"/>
    <property type="molecule type" value="Genomic_DNA"/>
</dbReference>
<sequence length="150" mass="17570">MITRNVELPQRILQKIRYIERRVLTTGISIIIEYHRELSVAVQETLSVRNETFSTEVKSQAKYLLKLKGELRKIHTILQQLKRRILVSIAILKIRNHQQAFGGIRTIILKKYQEVNNWVCDPIRKITAAEIVPTYRRILHRPASSLAYKA</sequence>
<dbReference type="AlphaFoldDB" id="W6ZYM4"/>
<dbReference type="GeneID" id="20040441"/>
<evidence type="ECO:0000313" key="2">
    <source>
        <dbReference type="Proteomes" id="UP000030640"/>
    </source>
</evidence>
<dbReference type="VEuPathDB" id="PlasmoDB:C922_05167"/>
<evidence type="ECO:0000313" key="1">
    <source>
        <dbReference type="EMBL" id="EUD64453.1"/>
    </source>
</evidence>
<keyword evidence="2" id="KW-1185">Reference proteome</keyword>
<accession>W6ZYM4</accession>
<organism evidence="1 2">
    <name type="scientific">Plasmodium inui San Antonio 1</name>
    <dbReference type="NCBI Taxonomy" id="1237626"/>
    <lineage>
        <taxon>Eukaryota</taxon>
        <taxon>Sar</taxon>
        <taxon>Alveolata</taxon>
        <taxon>Apicomplexa</taxon>
        <taxon>Aconoidasida</taxon>
        <taxon>Haemosporida</taxon>
        <taxon>Plasmodiidae</taxon>
        <taxon>Plasmodium</taxon>
        <taxon>Plasmodium (Plasmodium)</taxon>
    </lineage>
</organism>
<dbReference type="RefSeq" id="XP_008818961.1">
    <property type="nucleotide sequence ID" value="XM_008820739.1"/>
</dbReference>